<dbReference type="RefSeq" id="WP_092961848.1">
    <property type="nucleotide sequence ID" value="NZ_FOSQ01000009.1"/>
</dbReference>
<dbReference type="InterPro" id="IPR020846">
    <property type="entry name" value="MFS_dom"/>
</dbReference>
<feature type="transmembrane region" description="Helical" evidence="4">
    <location>
        <begin position="347"/>
        <end position="367"/>
    </location>
</feature>
<feature type="transmembrane region" description="Helical" evidence="4">
    <location>
        <begin position="83"/>
        <end position="103"/>
    </location>
</feature>
<dbReference type="PROSITE" id="PS50850">
    <property type="entry name" value="MFS"/>
    <property type="match status" value="1"/>
</dbReference>
<protein>
    <submittedName>
        <fullName evidence="6">Major Facilitator Superfamily protein</fullName>
    </submittedName>
</protein>
<sequence length="399" mass="41091">MEGSTTTRPAADPPPRLWRGDIAGVLALALLGFANLAAFYGLEPWLRGKGLDAAQAGGTIAAFTLVALVLMPSVAARVSVASAGWCTVAGFAVTLLVLPLYLVADGLLAFVGLRLLHGFGFVLTLVGITTRFVALVPPQRAGEAYSLFSVADLLPFALLPPLLELTLPSFGGDAGNQYAAMALLQAPALLLAVVLARRVAPPSSDVAGAPGGKAGWRGGPVLALLLINTAAFIAHAVLFSMAKGRALELGGEALVGLFFALQTGTIMVLRLSAGKLFDRLDQRRASAFGAAVVTLALVLLALPIGGTAMGAWVLVPVALLLGIGFGACLPLLNALMHRHSPPAQRGANINLMMLTLQVGYLFGPLLAGLVVNWAGYPAAFVLAAVLLAPAVPMLLRLPR</sequence>
<feature type="transmembrane region" description="Helical" evidence="4">
    <location>
        <begin position="53"/>
        <end position="71"/>
    </location>
</feature>
<dbReference type="AlphaFoldDB" id="A0A1I4D427"/>
<accession>A0A1I4D427</accession>
<feature type="transmembrane region" description="Helical" evidence="4">
    <location>
        <begin position="21"/>
        <end position="41"/>
    </location>
</feature>
<organism evidence="6 7">
    <name type="scientific">Falsiroseomonas stagni DSM 19981</name>
    <dbReference type="NCBI Taxonomy" id="1123062"/>
    <lineage>
        <taxon>Bacteria</taxon>
        <taxon>Pseudomonadati</taxon>
        <taxon>Pseudomonadota</taxon>
        <taxon>Alphaproteobacteria</taxon>
        <taxon>Acetobacterales</taxon>
        <taxon>Roseomonadaceae</taxon>
        <taxon>Falsiroseomonas</taxon>
    </lineage>
</organism>
<feature type="transmembrane region" description="Helical" evidence="4">
    <location>
        <begin position="285"/>
        <end position="305"/>
    </location>
</feature>
<keyword evidence="3 4" id="KW-0472">Membrane</keyword>
<feature type="transmembrane region" description="Helical" evidence="4">
    <location>
        <begin position="115"/>
        <end position="137"/>
    </location>
</feature>
<dbReference type="STRING" id="1123062.SAMN02745775_109167"/>
<evidence type="ECO:0000313" key="7">
    <source>
        <dbReference type="Proteomes" id="UP000199473"/>
    </source>
</evidence>
<evidence type="ECO:0000256" key="4">
    <source>
        <dbReference type="SAM" id="Phobius"/>
    </source>
</evidence>
<evidence type="ECO:0000256" key="3">
    <source>
        <dbReference type="ARBA" id="ARBA00023136"/>
    </source>
</evidence>
<feature type="transmembrane region" description="Helical" evidence="4">
    <location>
        <begin position="373"/>
        <end position="395"/>
    </location>
</feature>
<dbReference type="GO" id="GO:0022857">
    <property type="term" value="F:transmembrane transporter activity"/>
    <property type="evidence" value="ECO:0007669"/>
    <property type="project" value="InterPro"/>
</dbReference>
<dbReference type="PANTHER" id="PTHR23531">
    <property type="entry name" value="QUINOLENE RESISTANCE PROTEIN NORA"/>
    <property type="match status" value="1"/>
</dbReference>
<dbReference type="OrthoDB" id="5242299at2"/>
<dbReference type="SUPFAM" id="SSF103473">
    <property type="entry name" value="MFS general substrate transporter"/>
    <property type="match status" value="1"/>
</dbReference>
<dbReference type="Pfam" id="PF07690">
    <property type="entry name" value="MFS_1"/>
    <property type="match status" value="1"/>
</dbReference>
<evidence type="ECO:0000256" key="1">
    <source>
        <dbReference type="ARBA" id="ARBA00022692"/>
    </source>
</evidence>
<proteinExistence type="predicted"/>
<reference evidence="6 7" key="1">
    <citation type="submission" date="2016-10" db="EMBL/GenBank/DDBJ databases">
        <authorList>
            <person name="de Groot N.N."/>
        </authorList>
    </citation>
    <scope>NUCLEOTIDE SEQUENCE [LARGE SCALE GENOMIC DNA]</scope>
    <source>
        <strain evidence="6 7">DSM 19981</strain>
    </source>
</reference>
<keyword evidence="7" id="KW-1185">Reference proteome</keyword>
<feature type="domain" description="Major facilitator superfamily (MFS) profile" evidence="5">
    <location>
        <begin position="220"/>
        <end position="399"/>
    </location>
</feature>
<feature type="transmembrane region" description="Helical" evidence="4">
    <location>
        <begin position="221"/>
        <end position="241"/>
    </location>
</feature>
<name>A0A1I4D427_9PROT</name>
<keyword evidence="2 4" id="KW-1133">Transmembrane helix</keyword>
<dbReference type="EMBL" id="FOSQ01000009">
    <property type="protein sequence ID" value="SFK88328.1"/>
    <property type="molecule type" value="Genomic_DNA"/>
</dbReference>
<feature type="transmembrane region" description="Helical" evidence="4">
    <location>
        <begin position="253"/>
        <end position="273"/>
    </location>
</feature>
<feature type="transmembrane region" description="Helical" evidence="4">
    <location>
        <begin position="178"/>
        <end position="200"/>
    </location>
</feature>
<dbReference type="InterPro" id="IPR011701">
    <property type="entry name" value="MFS"/>
</dbReference>
<dbReference type="PANTHER" id="PTHR23531:SF1">
    <property type="entry name" value="QUINOLENE RESISTANCE PROTEIN NORA"/>
    <property type="match status" value="1"/>
</dbReference>
<feature type="transmembrane region" description="Helical" evidence="4">
    <location>
        <begin position="311"/>
        <end position="335"/>
    </location>
</feature>
<evidence type="ECO:0000313" key="6">
    <source>
        <dbReference type="EMBL" id="SFK88328.1"/>
    </source>
</evidence>
<gene>
    <name evidence="6" type="ORF">SAMN02745775_109167</name>
</gene>
<keyword evidence="1 4" id="KW-0812">Transmembrane</keyword>
<feature type="transmembrane region" description="Helical" evidence="4">
    <location>
        <begin position="144"/>
        <end position="163"/>
    </location>
</feature>
<dbReference type="Gene3D" id="1.20.1250.20">
    <property type="entry name" value="MFS general substrate transporter like domains"/>
    <property type="match status" value="2"/>
</dbReference>
<evidence type="ECO:0000256" key="2">
    <source>
        <dbReference type="ARBA" id="ARBA00022989"/>
    </source>
</evidence>
<dbReference type="InterPro" id="IPR036259">
    <property type="entry name" value="MFS_trans_sf"/>
</dbReference>
<dbReference type="InterPro" id="IPR052714">
    <property type="entry name" value="MFS_Exporter"/>
</dbReference>
<evidence type="ECO:0000259" key="5">
    <source>
        <dbReference type="PROSITE" id="PS50850"/>
    </source>
</evidence>
<dbReference type="Proteomes" id="UP000199473">
    <property type="component" value="Unassembled WGS sequence"/>
</dbReference>